<keyword evidence="2" id="KW-1133">Transmembrane helix</keyword>
<dbReference type="Proteomes" id="UP001500466">
    <property type="component" value="Unassembled WGS sequence"/>
</dbReference>
<feature type="compositionally biased region" description="Basic and acidic residues" evidence="1">
    <location>
        <begin position="1"/>
        <end position="12"/>
    </location>
</feature>
<sequence>MSERYEDGHVDGGAEQAAQVDPRTPRPGPRVARFVRGHAGKLVAGCGAVVMLAVLGVVAVQAEEVRPCWSDFHSLTDTEVFPDAFGVPQIGGTDNPAIRAALGDPLYREATRFTGDQAVGKPVWTVVAQGPLPVMSDEFGLLPARGGAAPRDLAMYEGRSGKRHWMRTAEGPLDTFMKNLRSLTFVPHKNGDTHVMGADARSGYAQWCQAVPVTPAVADPERDRGWVTGMTGNGGTVLMVGTAPGGRPDTSRVAQQDTVSGGIARRWDVPGRWTDVAADGRTVYLAAPGALAAFAPGAARPTWKAELPDTAGTVGFAAVTPDRILAGSRPADGGPGTLTAFDHGGRPVWTLRGTDPDDVTVTGDTVLAHETRASADGVAAYRLKDGTPLWFRAVPGLARLADGGTDGTTLYLPGGNGLRVLRIADGHVVPSTLTVPVDRVFLTGQRIVVEHTASAKSAWSVAYSTPQAPADASGSDGDPRRR</sequence>
<evidence type="ECO:0000256" key="1">
    <source>
        <dbReference type="SAM" id="MobiDB-lite"/>
    </source>
</evidence>
<feature type="transmembrane region" description="Helical" evidence="2">
    <location>
        <begin position="42"/>
        <end position="62"/>
    </location>
</feature>
<accession>A0ABP9H999</accession>
<evidence type="ECO:0000313" key="4">
    <source>
        <dbReference type="Proteomes" id="UP001500466"/>
    </source>
</evidence>
<evidence type="ECO:0008006" key="5">
    <source>
        <dbReference type="Google" id="ProtNLM"/>
    </source>
</evidence>
<proteinExistence type="predicted"/>
<dbReference type="EMBL" id="BAABHS010000009">
    <property type="protein sequence ID" value="GAA4964457.1"/>
    <property type="molecule type" value="Genomic_DNA"/>
</dbReference>
<feature type="region of interest" description="Disordered" evidence="1">
    <location>
        <begin position="1"/>
        <end position="29"/>
    </location>
</feature>
<organism evidence="3 4">
    <name type="scientific">Yinghuangia aomiensis</name>
    <dbReference type="NCBI Taxonomy" id="676205"/>
    <lineage>
        <taxon>Bacteria</taxon>
        <taxon>Bacillati</taxon>
        <taxon>Actinomycetota</taxon>
        <taxon>Actinomycetes</taxon>
        <taxon>Kitasatosporales</taxon>
        <taxon>Streptomycetaceae</taxon>
        <taxon>Yinghuangia</taxon>
    </lineage>
</organism>
<comment type="caution">
    <text evidence="3">The sequence shown here is derived from an EMBL/GenBank/DDBJ whole genome shotgun (WGS) entry which is preliminary data.</text>
</comment>
<reference evidence="4" key="1">
    <citation type="journal article" date="2019" name="Int. J. Syst. Evol. Microbiol.">
        <title>The Global Catalogue of Microorganisms (GCM) 10K type strain sequencing project: providing services to taxonomists for standard genome sequencing and annotation.</title>
        <authorList>
            <consortium name="The Broad Institute Genomics Platform"/>
            <consortium name="The Broad Institute Genome Sequencing Center for Infectious Disease"/>
            <person name="Wu L."/>
            <person name="Ma J."/>
        </authorList>
    </citation>
    <scope>NUCLEOTIDE SEQUENCE [LARGE SCALE GENOMIC DNA]</scope>
    <source>
        <strain evidence="4">JCM 17986</strain>
    </source>
</reference>
<evidence type="ECO:0000256" key="2">
    <source>
        <dbReference type="SAM" id="Phobius"/>
    </source>
</evidence>
<protein>
    <recommendedName>
        <fullName evidence="5">PQQ-like domain-containing protein</fullName>
    </recommendedName>
</protein>
<name>A0ABP9H999_9ACTN</name>
<keyword evidence="2" id="KW-0812">Transmembrane</keyword>
<keyword evidence="4" id="KW-1185">Reference proteome</keyword>
<dbReference type="RefSeq" id="WP_345676009.1">
    <property type="nucleotide sequence ID" value="NZ_BAABHS010000009.1"/>
</dbReference>
<evidence type="ECO:0000313" key="3">
    <source>
        <dbReference type="EMBL" id="GAA4964457.1"/>
    </source>
</evidence>
<dbReference type="InterPro" id="IPR011047">
    <property type="entry name" value="Quinoprotein_ADH-like_sf"/>
</dbReference>
<gene>
    <name evidence="3" type="ORF">GCM10023205_30740</name>
</gene>
<keyword evidence="2" id="KW-0472">Membrane</keyword>
<dbReference type="SUPFAM" id="SSF50998">
    <property type="entry name" value="Quinoprotein alcohol dehydrogenase-like"/>
    <property type="match status" value="1"/>
</dbReference>